<proteinExistence type="predicted"/>
<organism evidence="5">
    <name type="scientific">Deinococcus sonorensis KR-87</name>
    <dbReference type="NCBI Taxonomy" id="694439"/>
    <lineage>
        <taxon>Bacteria</taxon>
        <taxon>Thermotogati</taxon>
        <taxon>Deinococcota</taxon>
        <taxon>Deinococci</taxon>
        <taxon>Deinococcales</taxon>
        <taxon>Deinococcaceae</taxon>
        <taxon>Deinococcus</taxon>
    </lineage>
</organism>
<dbReference type="InterPro" id="IPR005158">
    <property type="entry name" value="BTAD"/>
</dbReference>
<keyword evidence="2" id="KW-0804">Transcription</keyword>
<dbReference type="Pfam" id="PF03704">
    <property type="entry name" value="BTAD"/>
    <property type="match status" value="1"/>
</dbReference>
<accession>A0AAU7U5K6</accession>
<dbReference type="InterPro" id="IPR011990">
    <property type="entry name" value="TPR-like_helical_dom_sf"/>
</dbReference>
<dbReference type="GO" id="GO:0006355">
    <property type="term" value="P:regulation of DNA-templated transcription"/>
    <property type="evidence" value="ECO:0007669"/>
    <property type="project" value="InterPro"/>
</dbReference>
<dbReference type="InterPro" id="IPR016032">
    <property type="entry name" value="Sig_transdc_resp-reg_C-effctor"/>
</dbReference>
<evidence type="ECO:0000256" key="1">
    <source>
        <dbReference type="ARBA" id="ARBA00023015"/>
    </source>
</evidence>
<dbReference type="Gene3D" id="1.10.10.10">
    <property type="entry name" value="Winged helix-like DNA-binding domain superfamily/Winged helix DNA-binding domain"/>
    <property type="match status" value="1"/>
</dbReference>
<dbReference type="InterPro" id="IPR051677">
    <property type="entry name" value="AfsR-DnrI-RedD_regulator"/>
</dbReference>
<evidence type="ECO:0000313" key="5">
    <source>
        <dbReference type="EMBL" id="XBV83638.1"/>
    </source>
</evidence>
<dbReference type="InterPro" id="IPR036388">
    <property type="entry name" value="WH-like_DNA-bd_sf"/>
</dbReference>
<geneLocation type="plasmid" evidence="5">
    <name>pDson01</name>
</geneLocation>
<feature type="region of interest" description="Disordered" evidence="3">
    <location>
        <begin position="658"/>
        <end position="681"/>
    </location>
</feature>
<keyword evidence="5" id="KW-0614">Plasmid</keyword>
<evidence type="ECO:0000256" key="3">
    <source>
        <dbReference type="SAM" id="MobiDB-lite"/>
    </source>
</evidence>
<feature type="domain" description="Bacterial transcriptional activator" evidence="4">
    <location>
        <begin position="97"/>
        <end position="227"/>
    </location>
</feature>
<dbReference type="AlphaFoldDB" id="A0AAU7U5K6"/>
<dbReference type="Gene3D" id="1.25.40.10">
    <property type="entry name" value="Tetratricopeptide repeat domain"/>
    <property type="match status" value="1"/>
</dbReference>
<dbReference type="PANTHER" id="PTHR35807">
    <property type="entry name" value="TRANSCRIPTIONAL REGULATOR REDD-RELATED"/>
    <property type="match status" value="1"/>
</dbReference>
<dbReference type="PANTHER" id="PTHR35807:SF1">
    <property type="entry name" value="TRANSCRIPTIONAL REGULATOR REDD"/>
    <property type="match status" value="1"/>
</dbReference>
<dbReference type="SUPFAM" id="SSF46894">
    <property type="entry name" value="C-terminal effector domain of the bipartite response regulators"/>
    <property type="match status" value="1"/>
</dbReference>
<sequence>MSQARRAWRLALLGPPRVIAPDGSAVPLERKTAGLLAYLALEGAAPRAVLADLLWPDATGSAARNNLVHVLRRLRQLLGEPPVQGGDLLTLTPELAVDARTLAEAPTAEPAPGGLLDAVDFDDCPGFMEWLLAWRERLDVLRARAYATAIERCEQALDWAQALTLTRQWLELDRLSEDAFCTLMRLHYRNGDRASALRAYHRCQQVLRRELGADPSPQTRRLAQDIDRGTLPGAPAAAPGRLPLRVLRPPTLVGREDAWAALEDAWAARKLIYVTGEAGEGKTRLVRDFVASKGPALYLPGHPGGREVPYAGTVHNARARLAAATDVVLPDWVRCELSRIIPELRGSVALPPLIAEEDRLKFFAAYREMVRLTSAGFNTVVNDDTHQYDQATVELGAFMLSQARLGDANDVPRHISVYRRGALSAPALATVDHLVQSGAAVRVELGPLSEDALGVLLRDLQLPGATVEIAQWLRLTGGNPQFVLEAAKHVLEQRPFEAGAVLRSLPDHLFSVIERRLAGLSPAALQVARAAAVLRGDFSPELVSDVLGATLMDTAVAWEELEAAQVMMGERFSHDLVQEAVLQGTPPAVRRVLHRANARTLARHPVHPARVAQHWLDSGEPAQAAVWLMRAGAEAYGTSRLQEARQYYQAAQQAYQAADDPEQAHAAQQALDTLSRDPGAA</sequence>
<gene>
    <name evidence="5" type="ORF">ABOD76_02835</name>
</gene>
<keyword evidence="1" id="KW-0805">Transcription regulation</keyword>
<protein>
    <submittedName>
        <fullName evidence="5">BTAD domain-containing putative transcriptional regulator</fullName>
    </submittedName>
</protein>
<name>A0AAU7U5K6_9DEIO</name>
<evidence type="ECO:0000259" key="4">
    <source>
        <dbReference type="SMART" id="SM01043"/>
    </source>
</evidence>
<dbReference type="Pfam" id="PF13191">
    <property type="entry name" value="AAA_16"/>
    <property type="match status" value="1"/>
</dbReference>
<dbReference type="SMART" id="SM01043">
    <property type="entry name" value="BTAD"/>
    <property type="match status" value="1"/>
</dbReference>
<dbReference type="InterPro" id="IPR041664">
    <property type="entry name" value="AAA_16"/>
</dbReference>
<reference evidence="5" key="1">
    <citation type="submission" date="2024-06" db="EMBL/GenBank/DDBJ databases">
        <title>Draft Genome Sequence of Deinococcus sonorensis Type Strain KR-87, a Biofilm Producing Representative of the Genus Deinococcus.</title>
        <authorList>
            <person name="Boren L.S."/>
            <person name="Grosso R.A."/>
            <person name="Hugenberg-Cox A.N."/>
            <person name="Hill J.T.E."/>
            <person name="Albert C.M."/>
            <person name="Tuohy J.M."/>
        </authorList>
    </citation>
    <scope>NUCLEOTIDE SEQUENCE</scope>
    <source>
        <strain evidence="5">KR-87</strain>
        <plasmid evidence="5">pDson01</plasmid>
    </source>
</reference>
<evidence type="ECO:0000256" key="2">
    <source>
        <dbReference type="ARBA" id="ARBA00023163"/>
    </source>
</evidence>
<dbReference type="SUPFAM" id="SSF48452">
    <property type="entry name" value="TPR-like"/>
    <property type="match status" value="1"/>
</dbReference>
<dbReference type="RefSeq" id="WP_350241262.1">
    <property type="nucleotide sequence ID" value="NZ_CP158297.1"/>
</dbReference>
<dbReference type="GO" id="GO:0003677">
    <property type="term" value="F:DNA binding"/>
    <property type="evidence" value="ECO:0007669"/>
    <property type="project" value="InterPro"/>
</dbReference>
<dbReference type="KEGG" id="dsc:ABOD76_02835"/>
<dbReference type="EMBL" id="CP158297">
    <property type="protein sequence ID" value="XBV83638.1"/>
    <property type="molecule type" value="Genomic_DNA"/>
</dbReference>